<dbReference type="GO" id="GO:0010008">
    <property type="term" value="C:endosome membrane"/>
    <property type="evidence" value="ECO:0007669"/>
    <property type="project" value="TreeGrafter"/>
</dbReference>
<evidence type="ECO:0000256" key="2">
    <source>
        <dbReference type="ARBA" id="ARBA00022737"/>
    </source>
</evidence>
<evidence type="ECO:0000313" key="6">
    <source>
        <dbReference type="Proteomes" id="UP001211065"/>
    </source>
</evidence>
<evidence type="ECO:0000313" key="5">
    <source>
        <dbReference type="EMBL" id="KAJ3200179.1"/>
    </source>
</evidence>
<comment type="caution">
    <text evidence="5">The sequence shown here is derived from an EMBL/GenBank/DDBJ whole genome shotgun (WGS) entry which is preliminary data.</text>
</comment>
<dbReference type="Pfam" id="PF11916">
    <property type="entry name" value="Vac14_Fig4_bd"/>
    <property type="match status" value="1"/>
</dbReference>
<name>A0AAD5TSP4_9FUNG</name>
<organism evidence="5 6">
    <name type="scientific">Clydaea vesicula</name>
    <dbReference type="NCBI Taxonomy" id="447962"/>
    <lineage>
        <taxon>Eukaryota</taxon>
        <taxon>Fungi</taxon>
        <taxon>Fungi incertae sedis</taxon>
        <taxon>Chytridiomycota</taxon>
        <taxon>Chytridiomycota incertae sedis</taxon>
        <taxon>Chytridiomycetes</taxon>
        <taxon>Lobulomycetales</taxon>
        <taxon>Lobulomycetaceae</taxon>
        <taxon>Clydaea</taxon>
    </lineage>
</organism>
<evidence type="ECO:0000259" key="4">
    <source>
        <dbReference type="Pfam" id="PF11916"/>
    </source>
</evidence>
<evidence type="ECO:0000256" key="1">
    <source>
        <dbReference type="ARBA" id="ARBA00004308"/>
    </source>
</evidence>
<dbReference type="GO" id="GO:0070772">
    <property type="term" value="C:PAS complex"/>
    <property type="evidence" value="ECO:0007669"/>
    <property type="project" value="InterPro"/>
</dbReference>
<comment type="subcellular location">
    <subcellularLocation>
        <location evidence="1">Endomembrane system</location>
    </subcellularLocation>
</comment>
<sequence length="181" mass="20842">MTAPELLELRKKLKNLDSKENLQLFTTLYKSWCHNPVSTFTLCLLTQSYEHASNLLQIFGMELEITVNFLVQVDKLVQLLESPVFTYLRLQLLEPEKHPFLLKFLYGVLMLLPQSSAFATLRNRLNSVSGFNNNFSGNNLLTNVGKDEKSKRKVEIVKWSELANHFSNIQALHDSSRREGI</sequence>
<keyword evidence="3" id="KW-0472">Membrane</keyword>
<dbReference type="InterPro" id="IPR021841">
    <property type="entry name" value="VAC14_Fig4p-bd"/>
</dbReference>
<dbReference type="PANTHER" id="PTHR16023">
    <property type="entry name" value="TAX1 BINDING PROTEIN-RELATED"/>
    <property type="match status" value="1"/>
</dbReference>
<dbReference type="PANTHER" id="PTHR16023:SF0">
    <property type="entry name" value="PROTEIN VAC14 HOMOLOG"/>
    <property type="match status" value="1"/>
</dbReference>
<dbReference type="GO" id="GO:0006661">
    <property type="term" value="P:phosphatidylinositol biosynthetic process"/>
    <property type="evidence" value="ECO:0007669"/>
    <property type="project" value="InterPro"/>
</dbReference>
<proteinExistence type="predicted"/>
<gene>
    <name evidence="5" type="ORF">HK099_002786</name>
</gene>
<dbReference type="EMBL" id="JADGJW010001956">
    <property type="protein sequence ID" value="KAJ3200179.1"/>
    <property type="molecule type" value="Genomic_DNA"/>
</dbReference>
<reference evidence="5" key="1">
    <citation type="submission" date="2020-05" db="EMBL/GenBank/DDBJ databases">
        <title>Phylogenomic resolution of chytrid fungi.</title>
        <authorList>
            <person name="Stajich J.E."/>
            <person name="Amses K."/>
            <person name="Simmons R."/>
            <person name="Seto K."/>
            <person name="Myers J."/>
            <person name="Bonds A."/>
            <person name="Quandt C.A."/>
            <person name="Barry K."/>
            <person name="Liu P."/>
            <person name="Grigoriev I."/>
            <person name="Longcore J.E."/>
            <person name="James T.Y."/>
        </authorList>
    </citation>
    <scope>NUCLEOTIDE SEQUENCE</scope>
    <source>
        <strain evidence="5">JEL0476</strain>
    </source>
</reference>
<dbReference type="AlphaFoldDB" id="A0AAD5TSP4"/>
<evidence type="ECO:0000256" key="3">
    <source>
        <dbReference type="ARBA" id="ARBA00023136"/>
    </source>
</evidence>
<feature type="domain" description="Vacuolar protein 14 C-terminal Fig4-binding" evidence="4">
    <location>
        <begin position="1"/>
        <end position="128"/>
    </location>
</feature>
<accession>A0AAD5TSP4</accession>
<keyword evidence="6" id="KW-1185">Reference proteome</keyword>
<dbReference type="Proteomes" id="UP001211065">
    <property type="component" value="Unassembled WGS sequence"/>
</dbReference>
<dbReference type="InterPro" id="IPR026825">
    <property type="entry name" value="Vac14"/>
</dbReference>
<dbReference type="GO" id="GO:0000329">
    <property type="term" value="C:fungal-type vacuole membrane"/>
    <property type="evidence" value="ECO:0007669"/>
    <property type="project" value="TreeGrafter"/>
</dbReference>
<protein>
    <recommendedName>
        <fullName evidence="4">Vacuolar protein 14 C-terminal Fig4-binding domain-containing protein</fullName>
    </recommendedName>
</protein>
<keyword evidence="2" id="KW-0677">Repeat</keyword>